<keyword evidence="3" id="KW-1185">Reference proteome</keyword>
<protein>
    <recommendedName>
        <fullName evidence="1">CRAL/TRIO N-terminal domain-containing protein</fullName>
    </recommendedName>
</protein>
<dbReference type="InterPro" id="IPR051064">
    <property type="entry name" value="SEC14/CRAL-TRIO_domain"/>
</dbReference>
<organism evidence="2">
    <name type="scientific">Fonticula alba</name>
    <name type="common">Slime mold</name>
    <dbReference type="NCBI Taxonomy" id="691883"/>
    <lineage>
        <taxon>Eukaryota</taxon>
        <taxon>Rotosphaerida</taxon>
        <taxon>Fonticulaceae</taxon>
        <taxon>Fonticula</taxon>
    </lineage>
</organism>
<evidence type="ECO:0000259" key="1">
    <source>
        <dbReference type="SMART" id="SM01100"/>
    </source>
</evidence>
<gene>
    <name evidence="2" type="ORF">H696_05350</name>
</gene>
<dbReference type="PANTHER" id="PTHR23324">
    <property type="entry name" value="SEC14 RELATED PROTEIN"/>
    <property type="match status" value="1"/>
</dbReference>
<dbReference type="InterPro" id="IPR036865">
    <property type="entry name" value="CRAL-TRIO_dom_sf"/>
</dbReference>
<dbReference type="Proteomes" id="UP000030693">
    <property type="component" value="Unassembled WGS sequence"/>
</dbReference>
<evidence type="ECO:0000313" key="2">
    <source>
        <dbReference type="EMBL" id="KCV68098.1"/>
    </source>
</evidence>
<dbReference type="Gene3D" id="3.40.525.10">
    <property type="entry name" value="CRAL-TRIO lipid binding domain"/>
    <property type="match status" value="1"/>
</dbReference>
<dbReference type="PANTHER" id="PTHR23324:SF83">
    <property type="entry name" value="SEC14-LIKE PROTEIN 2"/>
    <property type="match status" value="1"/>
</dbReference>
<dbReference type="GO" id="GO:0005737">
    <property type="term" value="C:cytoplasm"/>
    <property type="evidence" value="ECO:0007669"/>
    <property type="project" value="TreeGrafter"/>
</dbReference>
<proteinExistence type="predicted"/>
<dbReference type="Pfam" id="PF03765">
    <property type="entry name" value="CRAL_TRIO_N"/>
    <property type="match status" value="1"/>
</dbReference>
<sequence>MFRPAGGAAGVGEDLHDSLTKLSLSPCKDVLTPISLKDPEPDAAGRAPSFPPLGPVSVEALLEAAPLETLTTPEEDRAMAQLKEQFADLLQGAHFPVSDHTIVRFLRARDLDIDAAAEMLKNNMAFRKERNLDHLSDFECHTPSRGYTRMPDNNGENSPASTRAILENNTLSAHFSTRAGQPMLIFAPGRTNVPGTLQAANIEQTCEFVSVMGGLCTCRMRGGCLSPLYDPSYQFDRFDIHDFWRLSVYSATSEFIPIAVTADELARYQLPEHRRREDGKLVVHFIYKMPEGLHFRLQFCPEFDANVAAAFDGGCTKTMRPSAGGHPFTPVDMEPLPEAMHTKLTTEADPLVTHAGTWFSGQFTATQPGLYLLSWTNPSSWFPIKVSCRLSE</sequence>
<name>A0A058Z2E7_FONAL</name>
<reference evidence="2" key="1">
    <citation type="submission" date="2013-04" db="EMBL/GenBank/DDBJ databases">
        <title>The Genome Sequence of Fonticula alba ATCC 38817.</title>
        <authorList>
            <consortium name="The Broad Institute Genomics Platform"/>
            <person name="Russ C."/>
            <person name="Cuomo C."/>
            <person name="Burger G."/>
            <person name="Gray M.W."/>
            <person name="Holland P.W.H."/>
            <person name="King N."/>
            <person name="Lang F.B.F."/>
            <person name="Roger A.J."/>
            <person name="Ruiz-Trillo I."/>
            <person name="Brown M."/>
            <person name="Walker B."/>
            <person name="Young S."/>
            <person name="Zeng Q."/>
            <person name="Gargeya S."/>
            <person name="Fitzgerald M."/>
            <person name="Haas B."/>
            <person name="Abouelleil A."/>
            <person name="Allen A.W."/>
            <person name="Alvarado L."/>
            <person name="Arachchi H.M."/>
            <person name="Berlin A.M."/>
            <person name="Chapman S.B."/>
            <person name="Gainer-Dewar J."/>
            <person name="Goldberg J."/>
            <person name="Griggs A."/>
            <person name="Gujja S."/>
            <person name="Hansen M."/>
            <person name="Howarth C."/>
            <person name="Imamovic A."/>
            <person name="Ireland A."/>
            <person name="Larimer J."/>
            <person name="McCowan C."/>
            <person name="Murphy C."/>
            <person name="Pearson M."/>
            <person name="Poon T.W."/>
            <person name="Priest M."/>
            <person name="Roberts A."/>
            <person name="Saif S."/>
            <person name="Shea T."/>
            <person name="Sisk P."/>
            <person name="Sykes S."/>
            <person name="Wortman J."/>
            <person name="Nusbaum C."/>
            <person name="Birren B."/>
        </authorList>
    </citation>
    <scope>NUCLEOTIDE SEQUENCE [LARGE SCALE GENOMIC DNA]</scope>
    <source>
        <strain evidence="2">ATCC 38817</strain>
    </source>
</reference>
<dbReference type="SMART" id="SM01100">
    <property type="entry name" value="CRAL_TRIO_N"/>
    <property type="match status" value="1"/>
</dbReference>
<dbReference type="SUPFAM" id="SSF46938">
    <property type="entry name" value="CRAL/TRIO N-terminal domain"/>
    <property type="match status" value="1"/>
</dbReference>
<dbReference type="GeneID" id="20530075"/>
<dbReference type="EMBL" id="KB932210">
    <property type="protein sequence ID" value="KCV68098.1"/>
    <property type="molecule type" value="Genomic_DNA"/>
</dbReference>
<dbReference type="RefSeq" id="XP_009497472.1">
    <property type="nucleotide sequence ID" value="XM_009499197.1"/>
</dbReference>
<evidence type="ECO:0000313" key="3">
    <source>
        <dbReference type="Proteomes" id="UP000030693"/>
    </source>
</evidence>
<dbReference type="AlphaFoldDB" id="A0A058Z2E7"/>
<accession>A0A058Z2E7</accession>
<dbReference type="InterPro" id="IPR011074">
    <property type="entry name" value="CRAL/TRIO_N_dom"/>
</dbReference>
<dbReference type="InterPro" id="IPR036273">
    <property type="entry name" value="CRAL/TRIO_N_dom_sf"/>
</dbReference>
<feature type="domain" description="CRAL/TRIO N-terminal" evidence="1">
    <location>
        <begin position="98"/>
        <end position="123"/>
    </location>
</feature>